<keyword evidence="2" id="KW-1185">Reference proteome</keyword>
<name>A0AAE8XZN5_9CAUD</name>
<dbReference type="EMBL" id="MZ334526">
    <property type="protein sequence ID" value="UBF23292.1"/>
    <property type="molecule type" value="Genomic_DNA"/>
</dbReference>
<gene>
    <name evidence="1" type="ORF">HRTV-29_gp14</name>
</gene>
<protein>
    <submittedName>
        <fullName evidence="1">Uncharacterized protein</fullName>
    </submittedName>
</protein>
<accession>A0AAE8XZN5</accession>
<sequence length="48" mass="5213">MVNRKTMSTDRICGALGCHNDADGVTPEGKHTCLTCADANGWKVELYE</sequence>
<proteinExistence type="predicted"/>
<evidence type="ECO:0000313" key="1">
    <source>
        <dbReference type="EMBL" id="UBF23292.1"/>
    </source>
</evidence>
<organism evidence="1 2">
    <name type="scientific">Halorubrum tailed virus 29</name>
    <dbReference type="NCBI Taxonomy" id="2878010"/>
    <lineage>
        <taxon>Viruses</taxon>
        <taxon>Duplodnaviria</taxon>
        <taxon>Heunggongvirae</taxon>
        <taxon>Uroviricota</taxon>
        <taxon>Caudoviricetes</taxon>
        <taxon>Kirjokansivirales</taxon>
        <taxon>Haloferuviridae</taxon>
        <taxon>Dpdavirus</taxon>
        <taxon>Dpdavirus caudatum</taxon>
        <taxon>Dpdavirus HRTV29</taxon>
    </lineage>
</organism>
<reference evidence="1" key="1">
    <citation type="submission" date="2021-05" db="EMBL/GenBank/DDBJ databases">
        <title>Diversity, taxonomy and evolution of archaeal viruses of the class Caudoviricetes.</title>
        <authorList>
            <person name="Liu Y."/>
            <person name="Demina T.A."/>
            <person name="Roux S."/>
            <person name="Aiewsakun P."/>
            <person name="Kazlauskas D."/>
            <person name="Simmonds P."/>
            <person name="Prangishvili D."/>
            <person name="Oksanen H.M."/>
            <person name="Krupovic M."/>
        </authorList>
    </citation>
    <scope>NUCLEOTIDE SEQUENCE</scope>
    <source>
        <strain evidence="1">HRTV-29/29</strain>
    </source>
</reference>
<evidence type="ECO:0000313" key="2">
    <source>
        <dbReference type="Proteomes" id="UP000827282"/>
    </source>
</evidence>
<dbReference type="Proteomes" id="UP000827282">
    <property type="component" value="Segment"/>
</dbReference>